<reference evidence="6 7" key="1">
    <citation type="submission" date="2016-10" db="EMBL/GenBank/DDBJ databases">
        <authorList>
            <person name="de Groot N.N."/>
        </authorList>
    </citation>
    <scope>NUCLEOTIDE SEQUENCE [LARGE SCALE GENOMIC DNA]</scope>
    <source>
        <strain evidence="6 7">DSM 44993</strain>
    </source>
</reference>
<dbReference type="InterPro" id="IPR036271">
    <property type="entry name" value="Tet_transcr_reg_TetR-rel_C_sf"/>
</dbReference>
<name>A0A1H8Q2T9_9PSEU</name>
<dbReference type="SUPFAM" id="SSF46689">
    <property type="entry name" value="Homeodomain-like"/>
    <property type="match status" value="1"/>
</dbReference>
<keyword evidence="3" id="KW-0804">Transcription</keyword>
<dbReference type="Pfam" id="PF00440">
    <property type="entry name" value="TetR_N"/>
    <property type="match status" value="1"/>
</dbReference>
<dbReference type="STRING" id="394193.SAMN04489732_101184"/>
<dbReference type="Gene3D" id="1.10.357.10">
    <property type="entry name" value="Tetracycline Repressor, domain 2"/>
    <property type="match status" value="1"/>
</dbReference>
<keyword evidence="1" id="KW-0805">Transcription regulation</keyword>
<evidence type="ECO:0000313" key="7">
    <source>
        <dbReference type="Proteomes" id="UP000198582"/>
    </source>
</evidence>
<evidence type="ECO:0000256" key="3">
    <source>
        <dbReference type="ARBA" id="ARBA00023163"/>
    </source>
</evidence>
<dbReference type="GO" id="GO:0003677">
    <property type="term" value="F:DNA binding"/>
    <property type="evidence" value="ECO:0007669"/>
    <property type="project" value="UniProtKB-KW"/>
</dbReference>
<evidence type="ECO:0000256" key="2">
    <source>
        <dbReference type="ARBA" id="ARBA00023125"/>
    </source>
</evidence>
<dbReference type="EMBL" id="FOEF01000001">
    <property type="protein sequence ID" value="SEO48562.1"/>
    <property type="molecule type" value="Genomic_DNA"/>
</dbReference>
<dbReference type="InterPro" id="IPR054156">
    <property type="entry name" value="YxaF_TetR_C"/>
</dbReference>
<dbReference type="Proteomes" id="UP000198582">
    <property type="component" value="Unassembled WGS sequence"/>
</dbReference>
<gene>
    <name evidence="6" type="ORF">SAMN04489732_101184</name>
</gene>
<keyword evidence="2 6" id="KW-0238">DNA-binding</keyword>
<organism evidence="6 7">
    <name type="scientific">Amycolatopsis saalfeldensis</name>
    <dbReference type="NCBI Taxonomy" id="394193"/>
    <lineage>
        <taxon>Bacteria</taxon>
        <taxon>Bacillati</taxon>
        <taxon>Actinomycetota</taxon>
        <taxon>Actinomycetes</taxon>
        <taxon>Pseudonocardiales</taxon>
        <taxon>Pseudonocardiaceae</taxon>
        <taxon>Amycolatopsis</taxon>
    </lineage>
</organism>
<evidence type="ECO:0000259" key="5">
    <source>
        <dbReference type="Pfam" id="PF21993"/>
    </source>
</evidence>
<evidence type="ECO:0000259" key="4">
    <source>
        <dbReference type="Pfam" id="PF00440"/>
    </source>
</evidence>
<dbReference type="InterPro" id="IPR009057">
    <property type="entry name" value="Homeodomain-like_sf"/>
</dbReference>
<dbReference type="PANTHER" id="PTHR47506">
    <property type="entry name" value="TRANSCRIPTIONAL REGULATORY PROTEIN"/>
    <property type="match status" value="1"/>
</dbReference>
<dbReference type="SUPFAM" id="SSF48498">
    <property type="entry name" value="Tetracyclin repressor-like, C-terminal domain"/>
    <property type="match status" value="1"/>
</dbReference>
<dbReference type="PANTHER" id="PTHR47506:SF3">
    <property type="entry name" value="HTH-TYPE TRANSCRIPTIONAL REGULATOR LMRA"/>
    <property type="match status" value="1"/>
</dbReference>
<sequence length="200" mass="21445">MAERPARERMVFSAAQLLRTHGVGGTGMRDVVAHAGAPRGSLQHYFPRGKDQLLAEAVDWAGGYAARRVRRGFESLDEPTPGGLFAAMAAQWRDELIERDYDGGCPLVATVADAAAVNEPLREAVSSAFTGWQRPVAEALSQLGVPPDRAASLAVLMISTLEGAVVLARAHQDVGPLDVVVEELRPLLDGAVDKRRRRSA</sequence>
<dbReference type="Pfam" id="PF21993">
    <property type="entry name" value="TetR_C_13_2"/>
    <property type="match status" value="1"/>
</dbReference>
<feature type="domain" description="Transcriptional regulator LmrA/YxaF-like C-terminal" evidence="5">
    <location>
        <begin position="85"/>
        <end position="182"/>
    </location>
</feature>
<dbReference type="AlphaFoldDB" id="A0A1H8Q2T9"/>
<accession>A0A1H8Q2T9</accession>
<evidence type="ECO:0000313" key="6">
    <source>
        <dbReference type="EMBL" id="SEO48562.1"/>
    </source>
</evidence>
<dbReference type="InterPro" id="IPR001647">
    <property type="entry name" value="HTH_TetR"/>
</dbReference>
<proteinExistence type="predicted"/>
<feature type="domain" description="HTH tetR-type" evidence="4">
    <location>
        <begin position="14"/>
        <end position="57"/>
    </location>
</feature>
<dbReference type="OrthoDB" id="4567939at2"/>
<evidence type="ECO:0000256" key="1">
    <source>
        <dbReference type="ARBA" id="ARBA00023015"/>
    </source>
</evidence>
<keyword evidence="7" id="KW-1185">Reference proteome</keyword>
<protein>
    <submittedName>
        <fullName evidence="6">DNA-binding transcriptional regulator, AcrR family</fullName>
    </submittedName>
</protein>